<keyword evidence="1" id="KW-0694">RNA-binding</keyword>
<evidence type="ECO:0000256" key="1">
    <source>
        <dbReference type="RuleBase" id="RU004374"/>
    </source>
</evidence>
<dbReference type="GO" id="GO:0016281">
    <property type="term" value="C:eukaryotic translation initiation factor 4F complex"/>
    <property type="evidence" value="ECO:0007669"/>
    <property type="project" value="TreeGrafter"/>
</dbReference>
<keyword evidence="1 2" id="KW-0396">Initiation factor</keyword>
<dbReference type="OMA" id="GNAWETE"/>
<dbReference type="Gene3D" id="3.30.760.10">
    <property type="entry name" value="RNA Cap, Translation Initiation Factor Eif4e"/>
    <property type="match status" value="1"/>
</dbReference>
<dbReference type="InParanoid" id="A0A0V0QU26"/>
<proteinExistence type="inferred from homology"/>
<dbReference type="PANTHER" id="PTHR11960:SF18">
    <property type="entry name" value="EUKARYOTIC TRANSLATION INITIATION FACTOR 4E HOMOLOGOUS PROTEIN, ISOFORM B"/>
    <property type="match status" value="1"/>
</dbReference>
<dbReference type="InterPro" id="IPR001040">
    <property type="entry name" value="TIF_eIF_4E"/>
</dbReference>
<name>A0A0V0QU26_PSEPJ</name>
<protein>
    <submittedName>
        <fullName evidence="2">Translation Initiation factor eIF-4e-like domain</fullName>
    </submittedName>
</protein>
<reference evidence="2 3" key="1">
    <citation type="journal article" date="2015" name="Sci. Rep.">
        <title>Genome of the facultative scuticociliatosis pathogen Pseudocohnilembus persalinus provides insight into its virulence through horizontal gene transfer.</title>
        <authorList>
            <person name="Xiong J."/>
            <person name="Wang G."/>
            <person name="Cheng J."/>
            <person name="Tian M."/>
            <person name="Pan X."/>
            <person name="Warren A."/>
            <person name="Jiang C."/>
            <person name="Yuan D."/>
            <person name="Miao W."/>
        </authorList>
    </citation>
    <scope>NUCLEOTIDE SEQUENCE [LARGE SCALE GENOMIC DNA]</scope>
    <source>
        <strain evidence="2">36N120E</strain>
    </source>
</reference>
<dbReference type="SUPFAM" id="SSF55418">
    <property type="entry name" value="eIF4e-like"/>
    <property type="match status" value="1"/>
</dbReference>
<keyword evidence="1" id="KW-0648">Protein biosynthesis</keyword>
<dbReference type="Proteomes" id="UP000054937">
    <property type="component" value="Unassembled WGS sequence"/>
</dbReference>
<dbReference type="GO" id="GO:0000340">
    <property type="term" value="F:RNA 7-methylguanosine cap binding"/>
    <property type="evidence" value="ECO:0007669"/>
    <property type="project" value="TreeGrafter"/>
</dbReference>
<dbReference type="InterPro" id="IPR023398">
    <property type="entry name" value="TIF_eIF4e-like"/>
</dbReference>
<organism evidence="2 3">
    <name type="scientific">Pseudocohnilembus persalinus</name>
    <name type="common">Ciliate</name>
    <dbReference type="NCBI Taxonomy" id="266149"/>
    <lineage>
        <taxon>Eukaryota</taxon>
        <taxon>Sar</taxon>
        <taxon>Alveolata</taxon>
        <taxon>Ciliophora</taxon>
        <taxon>Intramacronucleata</taxon>
        <taxon>Oligohymenophorea</taxon>
        <taxon>Scuticociliatia</taxon>
        <taxon>Philasterida</taxon>
        <taxon>Pseudocohnilembidae</taxon>
        <taxon>Pseudocohnilembus</taxon>
    </lineage>
</organism>
<sequence length="248" mass="29432">MSQEPGTMMQNYVMEKMEKKQSSVQDEEEKKENPVNILNDTWTMWYRPRGRNVQYQNDDYTSVQHNLGSFNTIEDFFSIYCYLKRPSEIEMDHKICCFRKNARPAWEDYPNGGSWILMFKKKDHTSLNYCWENLLLSLIGEQFNDYNVIGILISLRSKKNLIEIWIKDSEKSKKEKVCNRLCELLGLETNNINLYFKNHASSLAEASTLKNAENYEVKMTPYGETPMIPEREKVFDHKEIKELDEFEL</sequence>
<dbReference type="AlphaFoldDB" id="A0A0V0QU26"/>
<comment type="similarity">
    <text evidence="1">Belongs to the eukaryotic initiation factor 4E family.</text>
</comment>
<keyword evidence="3" id="KW-1185">Reference proteome</keyword>
<dbReference type="GO" id="GO:0003743">
    <property type="term" value="F:translation initiation factor activity"/>
    <property type="evidence" value="ECO:0007669"/>
    <property type="project" value="UniProtKB-KW"/>
</dbReference>
<evidence type="ECO:0000313" key="3">
    <source>
        <dbReference type="Proteomes" id="UP000054937"/>
    </source>
</evidence>
<dbReference type="Pfam" id="PF01652">
    <property type="entry name" value="IF4E"/>
    <property type="match status" value="1"/>
</dbReference>
<dbReference type="EMBL" id="LDAU01000105">
    <property type="protein sequence ID" value="KRX05718.1"/>
    <property type="molecule type" value="Genomic_DNA"/>
</dbReference>
<comment type="caution">
    <text evidence="2">The sequence shown here is derived from an EMBL/GenBank/DDBJ whole genome shotgun (WGS) entry which is preliminary data.</text>
</comment>
<dbReference type="OrthoDB" id="590761at2759"/>
<gene>
    <name evidence="2" type="ORF">PPERSA_09858</name>
</gene>
<accession>A0A0V0QU26</accession>
<evidence type="ECO:0000313" key="2">
    <source>
        <dbReference type="EMBL" id="KRX05718.1"/>
    </source>
</evidence>
<dbReference type="PANTHER" id="PTHR11960">
    <property type="entry name" value="EUKARYOTIC TRANSLATION INITIATION FACTOR 4E RELATED"/>
    <property type="match status" value="1"/>
</dbReference>